<dbReference type="AlphaFoldDB" id="A0A6N3CHF7"/>
<keyword evidence="2" id="KW-0238">DNA-binding</keyword>
<dbReference type="EMBL" id="CACRTV010000041">
    <property type="protein sequence ID" value="VYU15432.1"/>
    <property type="molecule type" value="Genomic_DNA"/>
</dbReference>
<evidence type="ECO:0000256" key="2">
    <source>
        <dbReference type="ARBA" id="ARBA00023125"/>
    </source>
</evidence>
<dbReference type="RefSeq" id="WP_156560887.1">
    <property type="nucleotide sequence ID" value="NZ_CACRTV010000041.1"/>
</dbReference>
<protein>
    <submittedName>
        <fullName evidence="5">HTH-type transcriptional activator HxlR</fullName>
    </submittedName>
</protein>
<dbReference type="Pfam" id="PF01638">
    <property type="entry name" value="HxlR"/>
    <property type="match status" value="1"/>
</dbReference>
<dbReference type="InterPro" id="IPR002577">
    <property type="entry name" value="HTH_HxlR"/>
</dbReference>
<gene>
    <name evidence="5" type="primary">hxlR</name>
    <name evidence="5" type="ORF">CPLFYP93_01519</name>
</gene>
<dbReference type="Gene3D" id="1.10.10.10">
    <property type="entry name" value="Winged helix-like DNA-binding domain superfamily/Winged helix DNA-binding domain"/>
    <property type="match status" value="1"/>
</dbReference>
<evidence type="ECO:0000259" key="4">
    <source>
        <dbReference type="PROSITE" id="PS51118"/>
    </source>
</evidence>
<dbReference type="PANTHER" id="PTHR33204:SF37">
    <property type="entry name" value="HTH-TYPE TRANSCRIPTIONAL REGULATOR YODB"/>
    <property type="match status" value="1"/>
</dbReference>
<dbReference type="CDD" id="cd00090">
    <property type="entry name" value="HTH_ARSR"/>
    <property type="match status" value="1"/>
</dbReference>
<reference evidence="5" key="1">
    <citation type="submission" date="2019-11" db="EMBL/GenBank/DDBJ databases">
        <authorList>
            <person name="Feng L."/>
        </authorList>
    </citation>
    <scope>NUCLEOTIDE SEQUENCE</scope>
    <source>
        <strain evidence="5">CParaputrificumLFYP93</strain>
    </source>
</reference>
<feature type="domain" description="HTH hxlR-type" evidence="4">
    <location>
        <begin position="8"/>
        <end position="106"/>
    </location>
</feature>
<dbReference type="PANTHER" id="PTHR33204">
    <property type="entry name" value="TRANSCRIPTIONAL REGULATOR, MARR FAMILY"/>
    <property type="match status" value="1"/>
</dbReference>
<proteinExistence type="predicted"/>
<dbReference type="InterPro" id="IPR036390">
    <property type="entry name" value="WH_DNA-bd_sf"/>
</dbReference>
<evidence type="ECO:0000256" key="1">
    <source>
        <dbReference type="ARBA" id="ARBA00023015"/>
    </source>
</evidence>
<dbReference type="InterPro" id="IPR011991">
    <property type="entry name" value="ArsR-like_HTH"/>
</dbReference>
<accession>A0A6N3CHF7</accession>
<dbReference type="GO" id="GO:0003677">
    <property type="term" value="F:DNA binding"/>
    <property type="evidence" value="ECO:0007669"/>
    <property type="project" value="UniProtKB-KW"/>
</dbReference>
<dbReference type="PROSITE" id="PS51118">
    <property type="entry name" value="HTH_HXLR"/>
    <property type="match status" value="1"/>
</dbReference>
<dbReference type="InterPro" id="IPR036388">
    <property type="entry name" value="WH-like_DNA-bd_sf"/>
</dbReference>
<name>A0A6N3CHF7_9CLOT</name>
<organism evidence="5">
    <name type="scientific">Clostridium paraputrificum</name>
    <dbReference type="NCBI Taxonomy" id="29363"/>
    <lineage>
        <taxon>Bacteria</taxon>
        <taxon>Bacillati</taxon>
        <taxon>Bacillota</taxon>
        <taxon>Clostridia</taxon>
        <taxon>Eubacteriales</taxon>
        <taxon>Clostridiaceae</taxon>
        <taxon>Clostridium</taxon>
    </lineage>
</organism>
<keyword evidence="1" id="KW-0805">Transcription regulation</keyword>
<dbReference type="SUPFAM" id="SSF46785">
    <property type="entry name" value="Winged helix' DNA-binding domain"/>
    <property type="match status" value="1"/>
</dbReference>
<sequence>MSKELSACPVEITLQLIGSKWTVLIIRDLTTGTKRFGELKKSLGNITQKVLAHNLKEMEKNGLITRKVYPEVPPKVEYSLTELGHSLQPILDSMSKWGNNYRENQIQI</sequence>
<evidence type="ECO:0000313" key="5">
    <source>
        <dbReference type="EMBL" id="VYU15432.1"/>
    </source>
</evidence>
<evidence type="ECO:0000256" key="3">
    <source>
        <dbReference type="ARBA" id="ARBA00023163"/>
    </source>
</evidence>
<keyword evidence="3" id="KW-0804">Transcription</keyword>